<dbReference type="RefSeq" id="XP_009548587.1">
    <property type="nucleotide sequence ID" value="XM_009550292.1"/>
</dbReference>
<name>W4K2K8_HETIT</name>
<keyword evidence="2" id="KW-1185">Reference proteome</keyword>
<dbReference type="EMBL" id="KI925460">
    <property type="protein sequence ID" value="ETW80063.1"/>
    <property type="molecule type" value="Genomic_DNA"/>
</dbReference>
<sequence length="98" mass="11155">MPCCLVQTHTVCTSPWPHSYSSPVFIPRYFIDPTTVPVSSYISEVPIVSANYSIRDRRALPNCSRSLRINKGLKFVDFQTTYFQAVKRKQSSHRSGSL</sequence>
<accession>W4K2K8</accession>
<reference evidence="1 2" key="1">
    <citation type="journal article" date="2012" name="New Phytol.">
        <title>Insight into trade-off between wood decay and parasitism from the genome of a fungal forest pathogen.</title>
        <authorList>
            <person name="Olson A."/>
            <person name="Aerts A."/>
            <person name="Asiegbu F."/>
            <person name="Belbahri L."/>
            <person name="Bouzid O."/>
            <person name="Broberg A."/>
            <person name="Canback B."/>
            <person name="Coutinho P.M."/>
            <person name="Cullen D."/>
            <person name="Dalman K."/>
            <person name="Deflorio G."/>
            <person name="van Diepen L.T."/>
            <person name="Dunand C."/>
            <person name="Duplessis S."/>
            <person name="Durling M."/>
            <person name="Gonthier P."/>
            <person name="Grimwood J."/>
            <person name="Fossdal C.G."/>
            <person name="Hansson D."/>
            <person name="Henrissat B."/>
            <person name="Hietala A."/>
            <person name="Himmelstrand K."/>
            <person name="Hoffmeister D."/>
            <person name="Hogberg N."/>
            <person name="James T.Y."/>
            <person name="Karlsson M."/>
            <person name="Kohler A."/>
            <person name="Kues U."/>
            <person name="Lee Y.H."/>
            <person name="Lin Y.C."/>
            <person name="Lind M."/>
            <person name="Lindquist E."/>
            <person name="Lombard V."/>
            <person name="Lucas S."/>
            <person name="Lunden K."/>
            <person name="Morin E."/>
            <person name="Murat C."/>
            <person name="Park J."/>
            <person name="Raffaello T."/>
            <person name="Rouze P."/>
            <person name="Salamov A."/>
            <person name="Schmutz J."/>
            <person name="Solheim H."/>
            <person name="Stahlberg J."/>
            <person name="Velez H."/>
            <person name="de Vries R.P."/>
            <person name="Wiebenga A."/>
            <person name="Woodward S."/>
            <person name="Yakovlev I."/>
            <person name="Garbelotto M."/>
            <person name="Martin F."/>
            <person name="Grigoriev I.V."/>
            <person name="Stenlid J."/>
        </authorList>
    </citation>
    <scope>NUCLEOTIDE SEQUENCE [LARGE SCALE GENOMIC DNA]</scope>
    <source>
        <strain evidence="1 2">TC 32-1</strain>
    </source>
</reference>
<dbReference type="AlphaFoldDB" id="W4K2K8"/>
<dbReference type="Proteomes" id="UP000030671">
    <property type="component" value="Unassembled WGS sequence"/>
</dbReference>
<gene>
    <name evidence="1" type="ORF">HETIRDRAFT_322372</name>
</gene>
<protein>
    <submittedName>
        <fullName evidence="1">Uncharacterized protein</fullName>
    </submittedName>
</protein>
<evidence type="ECO:0000313" key="2">
    <source>
        <dbReference type="Proteomes" id="UP000030671"/>
    </source>
</evidence>
<dbReference type="KEGG" id="hir:HETIRDRAFT_322372"/>
<dbReference type="GeneID" id="20670847"/>
<proteinExistence type="predicted"/>
<dbReference type="InParanoid" id="W4K2K8"/>
<evidence type="ECO:0000313" key="1">
    <source>
        <dbReference type="EMBL" id="ETW80063.1"/>
    </source>
</evidence>
<organism evidence="1 2">
    <name type="scientific">Heterobasidion irregulare (strain TC 32-1)</name>
    <dbReference type="NCBI Taxonomy" id="747525"/>
    <lineage>
        <taxon>Eukaryota</taxon>
        <taxon>Fungi</taxon>
        <taxon>Dikarya</taxon>
        <taxon>Basidiomycota</taxon>
        <taxon>Agaricomycotina</taxon>
        <taxon>Agaricomycetes</taxon>
        <taxon>Russulales</taxon>
        <taxon>Bondarzewiaceae</taxon>
        <taxon>Heterobasidion</taxon>
        <taxon>Heterobasidion annosum species complex</taxon>
    </lineage>
</organism>
<dbReference type="HOGENOM" id="CLU_2333860_0_0_1"/>